<gene>
    <name evidence="2" type="ORF">JETT_2812</name>
</gene>
<proteinExistence type="predicted"/>
<feature type="transmembrane region" description="Helical" evidence="1">
    <location>
        <begin position="62"/>
        <end position="83"/>
    </location>
</feature>
<evidence type="ECO:0000313" key="3">
    <source>
        <dbReference type="Proteomes" id="UP000319783"/>
    </source>
</evidence>
<dbReference type="InterPro" id="IPR021493">
    <property type="entry name" value="DUF3147"/>
</dbReference>
<evidence type="ECO:0008006" key="4">
    <source>
        <dbReference type="Google" id="ProtNLM"/>
    </source>
</evidence>
<sequence>MQLKIFILYFILGGAIVSIATFIGSQGRGLLASFMAIFPAITLLTSVLIYNRGGQAATIHYAKGLLLMTPSWIIYVLCIIFLLPRLGFVKSVAIGVITYMVFSWITSVIVSHFGWGV</sequence>
<feature type="transmembrane region" description="Helical" evidence="1">
    <location>
        <begin position="92"/>
        <end position="115"/>
    </location>
</feature>
<comment type="caution">
    <text evidence="2">The sequence shown here is derived from an EMBL/GenBank/DDBJ whole genome shotgun (WGS) entry which is preliminary data.</text>
</comment>
<keyword evidence="1" id="KW-0472">Membrane</keyword>
<evidence type="ECO:0000313" key="2">
    <source>
        <dbReference type="EMBL" id="TLD40935.1"/>
    </source>
</evidence>
<accession>A0A533Q8L7</accession>
<dbReference type="AlphaFoldDB" id="A0A533Q8L7"/>
<feature type="transmembrane region" description="Helical" evidence="1">
    <location>
        <begin position="6"/>
        <end position="23"/>
    </location>
</feature>
<organism evidence="2 3">
    <name type="scientific">Candidatus Jettenia ecosi</name>
    <dbReference type="NCBI Taxonomy" id="2494326"/>
    <lineage>
        <taxon>Bacteria</taxon>
        <taxon>Pseudomonadati</taxon>
        <taxon>Planctomycetota</taxon>
        <taxon>Candidatus Brocadiia</taxon>
        <taxon>Candidatus Brocadiales</taxon>
        <taxon>Candidatus Brocadiaceae</taxon>
        <taxon>Candidatus Jettenia</taxon>
    </lineage>
</organism>
<evidence type="ECO:0000256" key="1">
    <source>
        <dbReference type="SAM" id="Phobius"/>
    </source>
</evidence>
<feature type="transmembrane region" description="Helical" evidence="1">
    <location>
        <begin position="30"/>
        <end position="50"/>
    </location>
</feature>
<dbReference type="Proteomes" id="UP000319783">
    <property type="component" value="Unassembled WGS sequence"/>
</dbReference>
<dbReference type="EMBL" id="SULG01000071">
    <property type="protein sequence ID" value="TLD40935.1"/>
    <property type="molecule type" value="Genomic_DNA"/>
</dbReference>
<reference evidence="2 3" key="1">
    <citation type="submission" date="2019-04" db="EMBL/GenBank/DDBJ databases">
        <title>Genome of a novel bacterium Candidatus Jettenia ecosi reconstructed from metagenome of an anammox bioreactor.</title>
        <authorList>
            <person name="Mardanov A.V."/>
            <person name="Beletsky A.V."/>
            <person name="Ravin N.V."/>
            <person name="Botchkova E.A."/>
            <person name="Litti Y.V."/>
            <person name="Nozhevnikova A.N."/>
        </authorList>
    </citation>
    <scope>NUCLEOTIDE SEQUENCE [LARGE SCALE GENOMIC DNA]</scope>
    <source>
        <strain evidence="2">J2</strain>
    </source>
</reference>
<protein>
    <recommendedName>
        <fullName evidence="4">DUF3147 domain-containing protein</fullName>
    </recommendedName>
</protein>
<dbReference type="Pfam" id="PF11345">
    <property type="entry name" value="DUF3147"/>
    <property type="match status" value="1"/>
</dbReference>
<keyword evidence="1" id="KW-0812">Transmembrane</keyword>
<keyword evidence="1" id="KW-1133">Transmembrane helix</keyword>
<name>A0A533Q8L7_9BACT</name>